<dbReference type="InterPro" id="IPR021359">
    <property type="entry name" value="DUF2812"/>
</dbReference>
<feature type="transmembrane region" description="Helical" evidence="1">
    <location>
        <begin position="144"/>
        <end position="173"/>
    </location>
</feature>
<dbReference type="Proteomes" id="UP001198983">
    <property type="component" value="Chromosome"/>
</dbReference>
<dbReference type="RefSeq" id="WP_148557698.1">
    <property type="nucleotide sequence ID" value="NZ_CP081135.1"/>
</dbReference>
<keyword evidence="1" id="KW-0812">Transmembrane</keyword>
<dbReference type="AlphaFoldDB" id="A0AAX2ZEZ2"/>
<name>A0AAX2ZEZ2_9FIRM</name>
<evidence type="ECO:0000313" key="3">
    <source>
        <dbReference type="Proteomes" id="UP001198983"/>
    </source>
</evidence>
<proteinExistence type="predicted"/>
<protein>
    <submittedName>
        <fullName evidence="2">DUF2812 domain-containing protein</fullName>
    </submittedName>
</protein>
<dbReference type="EMBL" id="CP081135">
    <property type="protein sequence ID" value="UEL47894.1"/>
    <property type="molecule type" value="Genomic_DNA"/>
</dbReference>
<evidence type="ECO:0000313" key="2">
    <source>
        <dbReference type="EMBL" id="UEL47894.1"/>
    </source>
</evidence>
<sequence>MLIGKNKMKKYNYFDILDAESLEEYLSEKAQNGWMIKKISAMSLTFEKIEPRLINFFVDNTKHEMVKDQYALKSDYVNSYNEINLEYICGNETFQIFINNSDSKNFPRQELKFRNVFKEYYYFIFGLIILAINTYIIFLTKVGVISLLTSTSTIVFAISFILIIILNVIFFIIKFKKYRVVVKNKDLDLNIKKNFKQICLVKKIGTFVTIFLIIIGFAAIISDWDSSNNTAKDEIPLSLEDFDQSITGKRETYKDYSSSPLGTYVDCSDYIYTESKKKAYDDETKSYYYENIEDSKGEISYTVFKSKYDKILDRVLESTLKEYDEFFSDYKKDEIEAKKWGAKEAYVSHISEEKIIVYENAIITFSVSQVKYNEDDIEMIKEKLLNN</sequence>
<keyword evidence="1" id="KW-1133">Transmembrane helix</keyword>
<reference evidence="2 3" key="1">
    <citation type="journal article" date="2023" name="Int. J. Syst. Evol. Microbiol.">
        <title>Terrisporobacter hibernicus sp. nov., isolated from bovine faeces in Northern Ireland.</title>
        <authorList>
            <person name="Mitchell M."/>
            <person name="Nguyen S.V."/>
            <person name="Connor M."/>
            <person name="Fairley D.J."/>
            <person name="Donoghue O."/>
            <person name="Marshall H."/>
            <person name="Koolman L."/>
            <person name="McMullan G."/>
            <person name="Schaffer K.E."/>
            <person name="McGrath J.W."/>
            <person name="Fanning S."/>
        </authorList>
    </citation>
    <scope>NUCLEOTIDE SEQUENCE [LARGE SCALE GENOMIC DNA]</scope>
    <source>
        <strain evidence="2 3">MCA3</strain>
    </source>
</reference>
<dbReference type="Pfam" id="PF11193">
    <property type="entry name" value="DUF2812"/>
    <property type="match status" value="1"/>
</dbReference>
<dbReference type="KEGG" id="tem:JW646_00125"/>
<accession>A0AAX2ZEZ2</accession>
<evidence type="ECO:0000256" key="1">
    <source>
        <dbReference type="SAM" id="Phobius"/>
    </source>
</evidence>
<feature type="transmembrane region" description="Helical" evidence="1">
    <location>
        <begin position="200"/>
        <end position="221"/>
    </location>
</feature>
<feature type="transmembrane region" description="Helical" evidence="1">
    <location>
        <begin position="120"/>
        <end position="138"/>
    </location>
</feature>
<organism evidence="2 3">
    <name type="scientific">Terrisporobacter hibernicus</name>
    <dbReference type="NCBI Taxonomy" id="2813371"/>
    <lineage>
        <taxon>Bacteria</taxon>
        <taxon>Bacillati</taxon>
        <taxon>Bacillota</taxon>
        <taxon>Clostridia</taxon>
        <taxon>Peptostreptococcales</taxon>
        <taxon>Peptostreptococcaceae</taxon>
        <taxon>Terrisporobacter</taxon>
    </lineage>
</organism>
<keyword evidence="1" id="KW-0472">Membrane</keyword>
<keyword evidence="3" id="KW-1185">Reference proteome</keyword>
<gene>
    <name evidence="2" type="ORF">JW646_00125</name>
</gene>